<organism evidence="1">
    <name type="scientific">marine sediment metagenome</name>
    <dbReference type="NCBI Taxonomy" id="412755"/>
    <lineage>
        <taxon>unclassified sequences</taxon>
        <taxon>metagenomes</taxon>
        <taxon>ecological metagenomes</taxon>
    </lineage>
</organism>
<protein>
    <submittedName>
        <fullName evidence="1">Uncharacterized protein</fullName>
    </submittedName>
</protein>
<accession>X0VZU1</accession>
<evidence type="ECO:0000313" key="1">
    <source>
        <dbReference type="EMBL" id="GAG17938.1"/>
    </source>
</evidence>
<dbReference type="EMBL" id="BARS01034057">
    <property type="protein sequence ID" value="GAG17938.1"/>
    <property type="molecule type" value="Genomic_DNA"/>
</dbReference>
<feature type="non-terminal residue" evidence="1">
    <location>
        <position position="225"/>
    </location>
</feature>
<name>X0VZU1_9ZZZZ</name>
<sequence length="225" mass="25061">MKTRKKIRRAIGLSSLVVGATLAGNANAQEPELRLDDFQTTITVPGFQFEVDSNYAWGELYKQSSVTVGLQRMDMFVNLEDALTSAAEMSNSISTVRIWMQPNENGYDIGHDINVPRFTQLVGQTPSVVPERFEREIITNPTTASVFLRNRVNVHNSPGVAVVNFVINPFESAESMEVSNSTGTVVYKNHFWGEQGDNKFGLTIGQTAEARVEDNVINNFYYVNS</sequence>
<gene>
    <name evidence="1" type="ORF">S01H1_52671</name>
</gene>
<dbReference type="AlphaFoldDB" id="X0VZU1"/>
<proteinExistence type="predicted"/>
<reference evidence="1" key="1">
    <citation type="journal article" date="2014" name="Front. Microbiol.">
        <title>High frequency of phylogenetically diverse reductive dehalogenase-homologous genes in deep subseafloor sedimentary metagenomes.</title>
        <authorList>
            <person name="Kawai M."/>
            <person name="Futagami T."/>
            <person name="Toyoda A."/>
            <person name="Takaki Y."/>
            <person name="Nishi S."/>
            <person name="Hori S."/>
            <person name="Arai W."/>
            <person name="Tsubouchi T."/>
            <person name="Morono Y."/>
            <person name="Uchiyama I."/>
            <person name="Ito T."/>
            <person name="Fujiyama A."/>
            <person name="Inagaki F."/>
            <person name="Takami H."/>
        </authorList>
    </citation>
    <scope>NUCLEOTIDE SEQUENCE</scope>
    <source>
        <strain evidence="1">Expedition CK06-06</strain>
    </source>
</reference>
<comment type="caution">
    <text evidence="1">The sequence shown here is derived from an EMBL/GenBank/DDBJ whole genome shotgun (WGS) entry which is preliminary data.</text>
</comment>